<proteinExistence type="inferred from homology"/>
<comment type="catalytic activity">
    <reaction evidence="9">
        <text>5,6-dihydrouridine(16) in tRNA + NADP(+) = uridine(16) in tRNA + NADPH + H(+)</text>
        <dbReference type="Rhea" id="RHEA:53376"/>
        <dbReference type="Rhea" id="RHEA-COMP:13543"/>
        <dbReference type="Rhea" id="RHEA-COMP:13544"/>
        <dbReference type="ChEBI" id="CHEBI:15378"/>
        <dbReference type="ChEBI" id="CHEBI:57783"/>
        <dbReference type="ChEBI" id="CHEBI:58349"/>
        <dbReference type="ChEBI" id="CHEBI:65315"/>
        <dbReference type="ChEBI" id="CHEBI:74443"/>
    </reaction>
</comment>
<name>A0ABY0IRW3_9RHOO</name>
<organism evidence="12 13">
    <name type="scientific">Azospira oryzae</name>
    <dbReference type="NCBI Taxonomy" id="146939"/>
    <lineage>
        <taxon>Bacteria</taxon>
        <taxon>Pseudomonadati</taxon>
        <taxon>Pseudomonadota</taxon>
        <taxon>Betaproteobacteria</taxon>
        <taxon>Rhodocyclales</taxon>
        <taxon>Rhodocyclaceae</taxon>
        <taxon>Azospira</taxon>
    </lineage>
</organism>
<evidence type="ECO:0000256" key="5">
    <source>
        <dbReference type="ARBA" id="ARBA00022694"/>
    </source>
</evidence>
<keyword evidence="8 9" id="KW-0560">Oxidoreductase</keyword>
<feature type="site" description="Interacts with tRNA; defines subfamily-specific binding signature" evidence="9">
    <location>
        <position position="36"/>
    </location>
</feature>
<dbReference type="InterPro" id="IPR013785">
    <property type="entry name" value="Aldolase_TIM"/>
</dbReference>
<dbReference type="CDD" id="cd02801">
    <property type="entry name" value="DUS_like_FMN"/>
    <property type="match status" value="1"/>
</dbReference>
<accession>A0ABY0IRW3</accession>
<feature type="site" description="Interacts with tRNA; defines subfamily-specific binding signature" evidence="9">
    <location>
        <position position="274"/>
    </location>
</feature>
<dbReference type="InterPro" id="IPR001269">
    <property type="entry name" value="DUS_fam"/>
</dbReference>
<evidence type="ECO:0000256" key="6">
    <source>
        <dbReference type="ARBA" id="ARBA00022857"/>
    </source>
</evidence>
<keyword evidence="3 9" id="KW-0285">Flavoprotein</keyword>
<comment type="similarity">
    <text evidence="9">Belongs to the Dus family. DusC subfamily.</text>
</comment>
<feature type="site" description="Interacts with tRNA; defines subfamily-specific binding signature" evidence="9">
    <location>
        <position position="276"/>
    </location>
</feature>
<feature type="site" description="Interacts with tRNA" evidence="9">
    <location>
        <position position="96"/>
    </location>
</feature>
<evidence type="ECO:0000256" key="8">
    <source>
        <dbReference type="ARBA" id="ARBA00023002"/>
    </source>
</evidence>
<evidence type="ECO:0000313" key="13">
    <source>
        <dbReference type="Proteomes" id="UP000292136"/>
    </source>
</evidence>
<sequence length="320" mass="34100">MARLALAPMQGLADDVMREVLTAIGGYDWCVTEFIRVTDALLPARAFRRMAPELDNAGRTGAGTPVAIQLLGSDPVCLAENAARAAEFGPLAVDLNFGCPAPMVNRHGGGAILLNDPELLHTIVATVRRAMPPQVPLTAKMRLGVKDTARTLDCALALATGGAAELVVHARTKEEGYTPPAHWHWIARIAEAVAVPVVANGEVWNVADWEGIREVSGCADVMLGRGAVADPLLARRIKGEAIAGAEAWAVVEPALADFWRRVTAKLEPRHCPGRIKLWLGLLRRTWPEAEALYQRIRPARDCAAVEAGLAAAGILPAPVA</sequence>
<dbReference type="PANTHER" id="PTHR11082:SF26">
    <property type="entry name" value="TRNA-DIHYDROURIDINE(16) SYNTHASE"/>
    <property type="match status" value="1"/>
</dbReference>
<dbReference type="Proteomes" id="UP000292136">
    <property type="component" value="Unassembled WGS sequence"/>
</dbReference>
<comment type="caution">
    <text evidence="9">Lacks conserved residue(s) required for the propagation of feature annotation.</text>
</comment>
<dbReference type="PROSITE" id="PS01136">
    <property type="entry name" value="UPF0034"/>
    <property type="match status" value="1"/>
</dbReference>
<keyword evidence="2 9" id="KW-0820">tRNA-binding</keyword>
<feature type="site" description="Interacts with tRNA; defines subfamily-specific binding signature" evidence="9">
    <location>
        <position position="297"/>
    </location>
</feature>
<keyword evidence="5 9" id="KW-0819">tRNA processing</keyword>
<evidence type="ECO:0000256" key="1">
    <source>
        <dbReference type="ARBA" id="ARBA00001917"/>
    </source>
</evidence>
<keyword evidence="6 9" id="KW-0521">NADP</keyword>
<feature type="binding site" evidence="9">
    <location>
        <position position="69"/>
    </location>
    <ligand>
        <name>FMN</name>
        <dbReference type="ChEBI" id="CHEBI:58210"/>
    </ligand>
</feature>
<reference evidence="12 13" key="1">
    <citation type="submission" date="2019-02" db="EMBL/GenBank/DDBJ databases">
        <title>Genomic Encyclopedia of Type Strains, Phase IV (KMG-IV): sequencing the most valuable type-strain genomes for metagenomic binning, comparative biology and taxonomic classification.</title>
        <authorList>
            <person name="Goeker M."/>
        </authorList>
    </citation>
    <scope>NUCLEOTIDE SEQUENCE [LARGE SCALE GENOMIC DNA]</scope>
    <source>
        <strain evidence="12 13">DSM 21223</strain>
    </source>
</reference>
<gene>
    <name evidence="9" type="primary">dusC</name>
    <name evidence="12" type="ORF">EV678_0519</name>
</gene>
<evidence type="ECO:0000256" key="7">
    <source>
        <dbReference type="ARBA" id="ARBA00022884"/>
    </source>
</evidence>
<feature type="binding site" evidence="9">
    <location>
        <position position="140"/>
    </location>
    <ligand>
        <name>FMN</name>
        <dbReference type="ChEBI" id="CHEBI:58210"/>
    </ligand>
</feature>
<evidence type="ECO:0000313" key="12">
    <source>
        <dbReference type="EMBL" id="RZT89726.1"/>
    </source>
</evidence>
<dbReference type="Pfam" id="PF01207">
    <property type="entry name" value="Dus"/>
    <property type="match status" value="1"/>
</dbReference>
<dbReference type="InterPro" id="IPR035587">
    <property type="entry name" value="DUS-like_FMN-bd"/>
</dbReference>
<dbReference type="SUPFAM" id="SSF51395">
    <property type="entry name" value="FMN-linked oxidoreductases"/>
    <property type="match status" value="1"/>
</dbReference>
<feature type="binding site" evidence="9">
    <location>
        <begin position="200"/>
        <end position="202"/>
    </location>
    <ligand>
        <name>FMN</name>
        <dbReference type="ChEBI" id="CHEBI:58210"/>
    </ligand>
</feature>
<comment type="similarity">
    <text evidence="10">Belongs to the dus family.</text>
</comment>
<comment type="function">
    <text evidence="9">Catalyzes the synthesis of 5,6-dihydrouridine (D), a modified base found in the D-loop of most tRNAs, via the reduction of the C5-C6 double bond in target uridines. Specifically modifies U16 in tRNAs.</text>
</comment>
<comment type="cofactor">
    <cofactor evidence="1 9 10">
        <name>FMN</name>
        <dbReference type="ChEBI" id="CHEBI:58210"/>
    </cofactor>
</comment>
<feature type="site" description="Interacts with tRNA" evidence="9">
    <location>
        <position position="177"/>
    </location>
</feature>
<dbReference type="InterPro" id="IPR018517">
    <property type="entry name" value="tRNA_hU_synthase_CS"/>
</dbReference>
<dbReference type="PANTHER" id="PTHR11082">
    <property type="entry name" value="TRNA-DIHYDROURIDINE SYNTHASE"/>
    <property type="match status" value="1"/>
</dbReference>
<dbReference type="Gene3D" id="3.20.20.70">
    <property type="entry name" value="Aldolase class I"/>
    <property type="match status" value="1"/>
</dbReference>
<evidence type="ECO:0000256" key="4">
    <source>
        <dbReference type="ARBA" id="ARBA00022643"/>
    </source>
</evidence>
<dbReference type="InterPro" id="IPR042270">
    <property type="entry name" value="DusC_C"/>
</dbReference>
<protein>
    <recommendedName>
        <fullName evidence="9">tRNA-dihydrouridine(16) synthase</fullName>
        <ecNumber evidence="9">1.3.1.-</ecNumber>
    </recommendedName>
    <alternativeName>
        <fullName evidence="9">U16-specific dihydrouridine synthase</fullName>
        <shortName evidence="9">U16-specific Dus</shortName>
    </alternativeName>
    <alternativeName>
        <fullName evidence="9">tRNA-dihydrouridine synthase C</fullName>
    </alternativeName>
</protein>
<evidence type="ECO:0000256" key="3">
    <source>
        <dbReference type="ARBA" id="ARBA00022630"/>
    </source>
</evidence>
<dbReference type="Gene3D" id="1.20.225.30">
    <property type="entry name" value="Dihydrouridine synthase, C-terminal recognition domain"/>
    <property type="match status" value="1"/>
</dbReference>
<dbReference type="RefSeq" id="WP_130458408.1">
    <property type="nucleotide sequence ID" value="NZ_SHKM01000001.1"/>
</dbReference>
<dbReference type="HAMAP" id="MF_02043">
    <property type="entry name" value="DusC_subfam"/>
    <property type="match status" value="1"/>
</dbReference>
<evidence type="ECO:0000256" key="10">
    <source>
        <dbReference type="PIRNR" id="PIRNR006621"/>
    </source>
</evidence>
<feature type="active site" description="Proton donor" evidence="9">
    <location>
        <position position="99"/>
    </location>
</feature>
<dbReference type="EC" id="1.3.1.-" evidence="9"/>
<dbReference type="EMBL" id="SHKM01000001">
    <property type="protein sequence ID" value="RZT89726.1"/>
    <property type="molecule type" value="Genomic_DNA"/>
</dbReference>
<keyword evidence="4 9" id="KW-0288">FMN</keyword>
<dbReference type="InterPro" id="IPR032886">
    <property type="entry name" value="DusC"/>
</dbReference>
<feature type="binding site" evidence="9">
    <location>
        <begin position="224"/>
        <end position="225"/>
    </location>
    <ligand>
        <name>FMN</name>
        <dbReference type="ChEBI" id="CHEBI:58210"/>
    </ligand>
</feature>
<keyword evidence="13" id="KW-1185">Reference proteome</keyword>
<evidence type="ECO:0000256" key="2">
    <source>
        <dbReference type="ARBA" id="ARBA00022555"/>
    </source>
</evidence>
<evidence type="ECO:0000256" key="9">
    <source>
        <dbReference type="HAMAP-Rule" id="MF_02043"/>
    </source>
</evidence>
<comment type="catalytic activity">
    <reaction evidence="9">
        <text>5,6-dihydrouridine(16) in tRNA + NAD(+) = uridine(16) in tRNA + NADH + H(+)</text>
        <dbReference type="Rhea" id="RHEA:53380"/>
        <dbReference type="Rhea" id="RHEA-COMP:13543"/>
        <dbReference type="Rhea" id="RHEA-COMP:13544"/>
        <dbReference type="ChEBI" id="CHEBI:15378"/>
        <dbReference type="ChEBI" id="CHEBI:57540"/>
        <dbReference type="ChEBI" id="CHEBI:57945"/>
        <dbReference type="ChEBI" id="CHEBI:65315"/>
        <dbReference type="ChEBI" id="CHEBI:74443"/>
    </reaction>
</comment>
<evidence type="ECO:0000259" key="11">
    <source>
        <dbReference type="Pfam" id="PF01207"/>
    </source>
</evidence>
<feature type="domain" description="DUS-like FMN-binding" evidence="11">
    <location>
        <begin position="6"/>
        <end position="236"/>
    </location>
</feature>
<comment type="caution">
    <text evidence="12">The sequence shown here is derived from an EMBL/GenBank/DDBJ whole genome shotgun (WGS) entry which is preliminary data.</text>
</comment>
<dbReference type="PIRSF" id="PIRSF006621">
    <property type="entry name" value="Dus"/>
    <property type="match status" value="1"/>
</dbReference>
<keyword evidence="7 9" id="KW-0694">RNA-binding</keyword>